<dbReference type="InterPro" id="IPR036291">
    <property type="entry name" value="NAD(P)-bd_dom_sf"/>
</dbReference>
<comment type="caution">
    <text evidence="3">The sequence shown here is derived from an EMBL/GenBank/DDBJ whole genome shotgun (WGS) entry which is preliminary data.</text>
</comment>
<reference evidence="3" key="2">
    <citation type="submission" date="2023-04" db="EMBL/GenBank/DDBJ databases">
        <authorList>
            <person name="Bruccoleri R.E."/>
            <person name="Oakeley E.J."/>
            <person name="Faust A.-M."/>
            <person name="Dessus-Babus S."/>
            <person name="Altorfer M."/>
            <person name="Burckhardt D."/>
            <person name="Oertli M."/>
            <person name="Naumann U."/>
            <person name="Petersen F."/>
            <person name="Wong J."/>
        </authorList>
    </citation>
    <scope>NUCLEOTIDE SEQUENCE</scope>
    <source>
        <strain evidence="3">GSM-AAB239-AS_SAM_17_03QT</strain>
        <tissue evidence="3">Leaf</tissue>
    </source>
</reference>
<dbReference type="EMBL" id="JANAVB010031617">
    <property type="protein sequence ID" value="KAJ6811577.1"/>
    <property type="molecule type" value="Genomic_DNA"/>
</dbReference>
<dbReference type="Proteomes" id="UP001140949">
    <property type="component" value="Unassembled WGS sequence"/>
</dbReference>
<dbReference type="PANTHER" id="PTHR10366:SF831">
    <property type="entry name" value="NAD-DEPENDENT EPIMERASE_DEHYDRATASE DOMAIN-CONTAINING PROTEIN"/>
    <property type="match status" value="1"/>
</dbReference>
<keyword evidence="4" id="KW-1185">Reference proteome</keyword>
<dbReference type="PANTHER" id="PTHR10366">
    <property type="entry name" value="NAD DEPENDENT EPIMERASE/DEHYDRATASE"/>
    <property type="match status" value="1"/>
</dbReference>
<reference evidence="3" key="1">
    <citation type="journal article" date="2023" name="GigaByte">
        <title>Genome assembly of the bearded iris, Iris pallida Lam.</title>
        <authorList>
            <person name="Bruccoleri R.E."/>
            <person name="Oakeley E.J."/>
            <person name="Faust A.M.E."/>
            <person name="Altorfer M."/>
            <person name="Dessus-Babus S."/>
            <person name="Burckhardt D."/>
            <person name="Oertli M."/>
            <person name="Naumann U."/>
            <person name="Petersen F."/>
            <person name="Wong J."/>
        </authorList>
    </citation>
    <scope>NUCLEOTIDE SEQUENCE</scope>
    <source>
        <strain evidence="3">GSM-AAB239-AS_SAM_17_03QT</strain>
    </source>
</reference>
<dbReference type="InterPro" id="IPR001509">
    <property type="entry name" value="Epimerase_deHydtase"/>
</dbReference>
<dbReference type="GO" id="GO:0016616">
    <property type="term" value="F:oxidoreductase activity, acting on the CH-OH group of donors, NAD or NADP as acceptor"/>
    <property type="evidence" value="ECO:0007669"/>
    <property type="project" value="TreeGrafter"/>
</dbReference>
<evidence type="ECO:0000256" key="1">
    <source>
        <dbReference type="ARBA" id="ARBA00023002"/>
    </source>
</evidence>
<dbReference type="InterPro" id="IPR050425">
    <property type="entry name" value="NAD(P)_dehydrat-like"/>
</dbReference>
<name>A0AAX6F586_IRIPA</name>
<organism evidence="3 4">
    <name type="scientific">Iris pallida</name>
    <name type="common">Sweet iris</name>
    <dbReference type="NCBI Taxonomy" id="29817"/>
    <lineage>
        <taxon>Eukaryota</taxon>
        <taxon>Viridiplantae</taxon>
        <taxon>Streptophyta</taxon>
        <taxon>Embryophyta</taxon>
        <taxon>Tracheophyta</taxon>
        <taxon>Spermatophyta</taxon>
        <taxon>Magnoliopsida</taxon>
        <taxon>Liliopsida</taxon>
        <taxon>Asparagales</taxon>
        <taxon>Iridaceae</taxon>
        <taxon>Iridoideae</taxon>
        <taxon>Irideae</taxon>
        <taxon>Iris</taxon>
    </lineage>
</organism>
<accession>A0AAX6F586</accession>
<evidence type="ECO:0000313" key="3">
    <source>
        <dbReference type="EMBL" id="KAJ6811577.1"/>
    </source>
</evidence>
<proteinExistence type="predicted"/>
<dbReference type="AlphaFoldDB" id="A0AAX6F586"/>
<dbReference type="SUPFAM" id="SSF51735">
    <property type="entry name" value="NAD(P)-binding Rossmann-fold domains"/>
    <property type="match status" value="1"/>
</dbReference>
<sequence length="221" mass="24910">MPQKICNSSRQTCLTMMLLQQQLQAVKEFFMLQVQFPHRKCPTQRQGLLRFVEVIAPAVTGTLNVLKACTGAKIKRVVVVSSVASVVMNPSWPQDKLMDEECWSDKEYCRKTENWYCLSKTLAEADALDYAAKHGLDVVTVCPAMVLGPLLQATVNSSSLFLLNLLKVCLQCAGEPRWVQRLSSNVLRCRAISGPWSIAKELKHHIQDIMHWNIAMNHSIL</sequence>
<protein>
    <submittedName>
        <fullName evidence="3">Cinnamoyl-CoA reductase 2-like</fullName>
    </submittedName>
</protein>
<dbReference type="Pfam" id="PF01370">
    <property type="entry name" value="Epimerase"/>
    <property type="match status" value="1"/>
</dbReference>
<gene>
    <name evidence="3" type="ORF">M6B38_153360</name>
</gene>
<evidence type="ECO:0000313" key="4">
    <source>
        <dbReference type="Proteomes" id="UP001140949"/>
    </source>
</evidence>
<feature type="domain" description="NAD-dependent epimerase/dehydratase" evidence="2">
    <location>
        <begin position="54"/>
        <end position="152"/>
    </location>
</feature>
<evidence type="ECO:0000259" key="2">
    <source>
        <dbReference type="Pfam" id="PF01370"/>
    </source>
</evidence>
<dbReference type="Gene3D" id="3.40.50.720">
    <property type="entry name" value="NAD(P)-binding Rossmann-like Domain"/>
    <property type="match status" value="1"/>
</dbReference>
<keyword evidence="1" id="KW-0560">Oxidoreductase</keyword>